<feature type="domain" description="GGDEF" evidence="10">
    <location>
        <begin position="404"/>
        <end position="541"/>
    </location>
</feature>
<evidence type="ECO:0000256" key="1">
    <source>
        <dbReference type="ARBA" id="ARBA00004651"/>
    </source>
</evidence>
<sequence>MRQFLVPDSVGGRIRLYSTLMVGVPLLFAAVVLIVFVRASILENVEKGLLEQAVSHKIVIEEWYQEQERNIQFLAELDVVRHGQVEKINPILEHFDKTHPDISAVVMAGADGKTVGASSTKIMVDVSDREYFIKARAGEAFVTNVLIGRTSGKPIIIFSHPVKRLDGSFGGVVFLASRLTAIDDLMNNLRFGETGETYLLNREGYMLTESRYQGELRRQGRIQTTAIMTIKNNSDVLRTGLIGKQPTKPYRDYRGVKVLGASQWTKDGTWLIVSEIGYSEAIGPLYPFLWTIIGGFFISIAILSPVFLRLARSITQPLARISEISLRMTRGEYDQTCFDVFPYSPPQEIDNLVEAFCAMQAKVDETVQELETSAVTDQLTGLPNRRFLMKEGARLVDIAIRAKQPCTLFMMDIDHFKNINDTYGHAVGDIVLKQIAQAFQDVIRSSDIVARYGGEEFAVVAPGSDLESSQVLAERLRQEVAAHIYNTDELPLACTISIGIAHYAWDIRFGVDAYEDMLARADKALYQAKDKGRNRVEINRESEG</sequence>
<dbReference type="CDD" id="cd01949">
    <property type="entry name" value="GGDEF"/>
    <property type="match status" value="1"/>
</dbReference>
<dbReference type="CDD" id="cd12914">
    <property type="entry name" value="PDC1_DGC_like"/>
    <property type="match status" value="1"/>
</dbReference>
<dbReference type="PROSITE" id="PS50885">
    <property type="entry name" value="HAMP"/>
    <property type="match status" value="1"/>
</dbReference>
<evidence type="ECO:0000256" key="2">
    <source>
        <dbReference type="ARBA" id="ARBA00012528"/>
    </source>
</evidence>
<dbReference type="Pfam" id="PF02743">
    <property type="entry name" value="dCache_1"/>
    <property type="match status" value="1"/>
</dbReference>
<dbReference type="Pfam" id="PF00990">
    <property type="entry name" value="GGDEF"/>
    <property type="match status" value="1"/>
</dbReference>
<feature type="transmembrane region" description="Helical" evidence="8">
    <location>
        <begin position="16"/>
        <end position="37"/>
    </location>
</feature>
<comment type="catalytic activity">
    <reaction evidence="7">
        <text>2 GTP = 3',3'-c-di-GMP + 2 diphosphate</text>
        <dbReference type="Rhea" id="RHEA:24898"/>
        <dbReference type="ChEBI" id="CHEBI:33019"/>
        <dbReference type="ChEBI" id="CHEBI:37565"/>
        <dbReference type="ChEBI" id="CHEBI:58805"/>
        <dbReference type="EC" id="2.7.7.65"/>
    </reaction>
</comment>
<dbReference type="Gene3D" id="3.30.450.20">
    <property type="entry name" value="PAS domain"/>
    <property type="match status" value="1"/>
</dbReference>
<gene>
    <name evidence="11" type="ORF">SYK_19730</name>
</gene>
<dbReference type="SUPFAM" id="SSF103190">
    <property type="entry name" value="Sensory domain-like"/>
    <property type="match status" value="1"/>
</dbReference>
<dbReference type="Gene3D" id="3.30.70.270">
    <property type="match status" value="1"/>
</dbReference>
<keyword evidence="12" id="KW-1185">Reference proteome</keyword>
<name>A0ABM8B1I5_9BACT</name>
<organism evidence="11 12">
    <name type="scientific">Pseudodesulfovibrio nedwellii</name>
    <dbReference type="NCBI Taxonomy" id="2973072"/>
    <lineage>
        <taxon>Bacteria</taxon>
        <taxon>Pseudomonadati</taxon>
        <taxon>Thermodesulfobacteriota</taxon>
        <taxon>Desulfovibrionia</taxon>
        <taxon>Desulfovibrionales</taxon>
        <taxon>Desulfovibrionaceae</taxon>
    </lineage>
</organism>
<keyword evidence="3" id="KW-1003">Cell membrane</keyword>
<evidence type="ECO:0000256" key="5">
    <source>
        <dbReference type="ARBA" id="ARBA00022989"/>
    </source>
</evidence>
<dbReference type="PANTHER" id="PTHR45138:SF9">
    <property type="entry name" value="DIGUANYLATE CYCLASE DGCM-RELATED"/>
    <property type="match status" value="1"/>
</dbReference>
<keyword evidence="6 8" id="KW-0472">Membrane</keyword>
<dbReference type="InterPro" id="IPR029151">
    <property type="entry name" value="Sensor-like_sf"/>
</dbReference>
<feature type="domain" description="HAMP" evidence="9">
    <location>
        <begin position="312"/>
        <end position="368"/>
    </location>
</feature>
<evidence type="ECO:0000256" key="8">
    <source>
        <dbReference type="SAM" id="Phobius"/>
    </source>
</evidence>
<dbReference type="InterPro" id="IPR033479">
    <property type="entry name" value="dCache_1"/>
</dbReference>
<dbReference type="InterPro" id="IPR043128">
    <property type="entry name" value="Rev_trsase/Diguanyl_cyclase"/>
</dbReference>
<dbReference type="SUPFAM" id="SSF55073">
    <property type="entry name" value="Nucleotide cyclase"/>
    <property type="match status" value="1"/>
</dbReference>
<dbReference type="InterPro" id="IPR000160">
    <property type="entry name" value="GGDEF_dom"/>
</dbReference>
<dbReference type="NCBIfam" id="TIGR00254">
    <property type="entry name" value="GGDEF"/>
    <property type="match status" value="1"/>
</dbReference>
<dbReference type="RefSeq" id="WP_281760132.1">
    <property type="nucleotide sequence ID" value="NZ_AP026709.1"/>
</dbReference>
<keyword evidence="4 8" id="KW-0812">Transmembrane</keyword>
<dbReference type="SMART" id="SM00304">
    <property type="entry name" value="HAMP"/>
    <property type="match status" value="1"/>
</dbReference>
<evidence type="ECO:0000256" key="6">
    <source>
        <dbReference type="ARBA" id="ARBA00023136"/>
    </source>
</evidence>
<feature type="transmembrane region" description="Helical" evidence="8">
    <location>
        <begin position="288"/>
        <end position="308"/>
    </location>
</feature>
<protein>
    <recommendedName>
        <fullName evidence="2">diguanylate cyclase</fullName>
        <ecNumber evidence="2">2.7.7.65</ecNumber>
    </recommendedName>
</protein>
<reference evidence="11 12" key="1">
    <citation type="submission" date="2022-08" db="EMBL/GenBank/DDBJ databases">
        <title>Genome Sequence of the sulphate-reducing bacterium, Pseudodesulfovibrio sp. SYK.</title>
        <authorList>
            <person name="Kondo R."/>
            <person name="Kataoka T."/>
        </authorList>
    </citation>
    <scope>NUCLEOTIDE SEQUENCE [LARGE SCALE GENOMIC DNA]</scope>
    <source>
        <strain evidence="11 12">SYK</strain>
    </source>
</reference>
<dbReference type="InterPro" id="IPR003660">
    <property type="entry name" value="HAMP_dom"/>
</dbReference>
<dbReference type="PROSITE" id="PS50887">
    <property type="entry name" value="GGDEF"/>
    <property type="match status" value="1"/>
</dbReference>
<comment type="subcellular location">
    <subcellularLocation>
        <location evidence="1">Cell membrane</location>
        <topology evidence="1">Multi-pass membrane protein</topology>
    </subcellularLocation>
</comment>
<evidence type="ECO:0000259" key="9">
    <source>
        <dbReference type="PROSITE" id="PS50885"/>
    </source>
</evidence>
<dbReference type="SMART" id="SM00267">
    <property type="entry name" value="GGDEF"/>
    <property type="match status" value="1"/>
</dbReference>
<evidence type="ECO:0000313" key="11">
    <source>
        <dbReference type="EMBL" id="BDQ37613.1"/>
    </source>
</evidence>
<dbReference type="EMBL" id="AP026709">
    <property type="protein sequence ID" value="BDQ37613.1"/>
    <property type="molecule type" value="Genomic_DNA"/>
</dbReference>
<dbReference type="PANTHER" id="PTHR45138">
    <property type="entry name" value="REGULATORY COMPONENTS OF SENSORY TRANSDUCTION SYSTEM"/>
    <property type="match status" value="1"/>
</dbReference>
<dbReference type="Gene3D" id="6.10.340.10">
    <property type="match status" value="1"/>
</dbReference>
<evidence type="ECO:0000313" key="12">
    <source>
        <dbReference type="Proteomes" id="UP001317742"/>
    </source>
</evidence>
<dbReference type="InterPro" id="IPR029787">
    <property type="entry name" value="Nucleotide_cyclase"/>
</dbReference>
<evidence type="ECO:0000259" key="10">
    <source>
        <dbReference type="PROSITE" id="PS50887"/>
    </source>
</evidence>
<evidence type="ECO:0000256" key="7">
    <source>
        <dbReference type="ARBA" id="ARBA00034247"/>
    </source>
</evidence>
<evidence type="ECO:0000256" key="3">
    <source>
        <dbReference type="ARBA" id="ARBA00022475"/>
    </source>
</evidence>
<evidence type="ECO:0000256" key="4">
    <source>
        <dbReference type="ARBA" id="ARBA00022692"/>
    </source>
</evidence>
<proteinExistence type="predicted"/>
<accession>A0ABM8B1I5</accession>
<dbReference type="Proteomes" id="UP001317742">
    <property type="component" value="Chromosome"/>
</dbReference>
<dbReference type="Pfam" id="PF00672">
    <property type="entry name" value="HAMP"/>
    <property type="match status" value="1"/>
</dbReference>
<dbReference type="InterPro" id="IPR050469">
    <property type="entry name" value="Diguanylate_Cyclase"/>
</dbReference>
<dbReference type="EC" id="2.7.7.65" evidence="2"/>
<keyword evidence="5 8" id="KW-1133">Transmembrane helix</keyword>